<evidence type="ECO:0000259" key="10">
    <source>
        <dbReference type="Pfam" id="PF01272"/>
    </source>
</evidence>
<dbReference type="EMBL" id="FNRF01000004">
    <property type="protein sequence ID" value="SEA72013.1"/>
    <property type="molecule type" value="Genomic_DNA"/>
</dbReference>
<protein>
    <recommendedName>
        <fullName evidence="2 8">Transcription elongation factor GreA</fullName>
    </recommendedName>
    <alternativeName>
        <fullName evidence="7 8">Transcript cleavage factor GreA</fullName>
    </alternativeName>
</protein>
<dbReference type="Gene3D" id="3.10.50.30">
    <property type="entry name" value="Transcription elongation factor, GreA/GreB, C-terminal domain"/>
    <property type="match status" value="1"/>
</dbReference>
<dbReference type="PANTHER" id="PTHR30437:SF4">
    <property type="entry name" value="TRANSCRIPTION ELONGATION FACTOR GREA"/>
    <property type="match status" value="1"/>
</dbReference>
<evidence type="ECO:0000256" key="9">
    <source>
        <dbReference type="RuleBase" id="RU000556"/>
    </source>
</evidence>
<dbReference type="InterPro" id="IPR006359">
    <property type="entry name" value="Tscrpt_elong_fac_GreA"/>
</dbReference>
<dbReference type="OrthoDB" id="9808774at2"/>
<reference evidence="12" key="3">
    <citation type="submission" date="2021-08" db="EMBL/GenBank/DDBJ databases">
        <title>Prevotella lacticifex sp. nov., isolated from rumen of cow.</title>
        <authorList>
            <person name="Shinkai T."/>
            <person name="Ikeyama N."/>
            <person name="Kumagai M."/>
            <person name="Ohmori H."/>
            <person name="Sakamoto M."/>
            <person name="Ohkuma M."/>
            <person name="Mitsumori M."/>
        </authorList>
    </citation>
    <scope>NUCLEOTIDE SEQUENCE</scope>
    <source>
        <strain evidence="12">JCM 8259</strain>
    </source>
</reference>
<organism evidence="14 16">
    <name type="scientific">Xylanibacter ruminicola</name>
    <name type="common">Prevotella ruminicola</name>
    <dbReference type="NCBI Taxonomy" id="839"/>
    <lineage>
        <taxon>Bacteria</taxon>
        <taxon>Pseudomonadati</taxon>
        <taxon>Bacteroidota</taxon>
        <taxon>Bacteroidia</taxon>
        <taxon>Bacteroidales</taxon>
        <taxon>Prevotellaceae</taxon>
        <taxon>Xylanibacter</taxon>
    </lineage>
</organism>
<evidence type="ECO:0000256" key="7">
    <source>
        <dbReference type="ARBA" id="ARBA00030776"/>
    </source>
</evidence>
<evidence type="ECO:0000256" key="6">
    <source>
        <dbReference type="ARBA" id="ARBA00024916"/>
    </source>
</evidence>
<dbReference type="GO" id="GO:0006354">
    <property type="term" value="P:DNA-templated transcription elongation"/>
    <property type="evidence" value="ECO:0007669"/>
    <property type="project" value="TreeGrafter"/>
</dbReference>
<dbReference type="Proteomes" id="UP000887097">
    <property type="component" value="Unassembled WGS sequence"/>
</dbReference>
<dbReference type="AlphaFoldDB" id="A0A1M7JD39"/>
<dbReference type="PANTHER" id="PTHR30437">
    <property type="entry name" value="TRANSCRIPTION ELONGATION FACTOR GREA"/>
    <property type="match status" value="1"/>
</dbReference>
<evidence type="ECO:0000256" key="8">
    <source>
        <dbReference type="HAMAP-Rule" id="MF_00105"/>
    </source>
</evidence>
<gene>
    <name evidence="12" type="primary">greA_2</name>
    <name evidence="8" type="synonym">greA</name>
    <name evidence="12" type="ORF">PRMUPPPA20_10010</name>
    <name evidence="14" type="ORF">SAMN04488494_2020</name>
    <name evidence="13" type="ORF">SAMN05216462_2317</name>
</gene>
<name>A0A1M7JD39_XYLRU</name>
<dbReference type="PIRSF" id="PIRSF006092">
    <property type="entry name" value="GreA_GreB"/>
    <property type="match status" value="1"/>
</dbReference>
<reference evidence="13 15" key="1">
    <citation type="submission" date="2016-10" db="EMBL/GenBank/DDBJ databases">
        <authorList>
            <person name="de Groot N.N."/>
        </authorList>
    </citation>
    <scope>NUCLEOTIDE SEQUENCE [LARGE SCALE GENOMIC DNA]</scope>
    <source>
        <strain evidence="13 15">D31d</strain>
    </source>
</reference>
<evidence type="ECO:0000313" key="13">
    <source>
        <dbReference type="EMBL" id="SEA72013.1"/>
    </source>
</evidence>
<dbReference type="InterPro" id="IPR023459">
    <property type="entry name" value="Tscrpt_elong_fac_GreA/B_fam"/>
</dbReference>
<dbReference type="InterPro" id="IPR036953">
    <property type="entry name" value="GreA/GreB_C_sf"/>
</dbReference>
<dbReference type="Proteomes" id="UP000184280">
    <property type="component" value="Unassembled WGS sequence"/>
</dbReference>
<keyword evidence="14" id="KW-0648">Protein biosynthesis</keyword>
<evidence type="ECO:0000256" key="4">
    <source>
        <dbReference type="ARBA" id="ARBA00023125"/>
    </source>
</evidence>
<accession>A0A1M7JD39</accession>
<evidence type="ECO:0000256" key="5">
    <source>
        <dbReference type="ARBA" id="ARBA00023163"/>
    </source>
</evidence>
<dbReference type="NCBIfam" id="TIGR01462">
    <property type="entry name" value="greA"/>
    <property type="match status" value="1"/>
</dbReference>
<evidence type="ECO:0000313" key="15">
    <source>
        <dbReference type="Proteomes" id="UP000182257"/>
    </source>
</evidence>
<dbReference type="SUPFAM" id="SSF54534">
    <property type="entry name" value="FKBP-like"/>
    <property type="match status" value="1"/>
</dbReference>
<dbReference type="Pfam" id="PF01272">
    <property type="entry name" value="GreA_GreB"/>
    <property type="match status" value="1"/>
</dbReference>
<dbReference type="InterPro" id="IPR001437">
    <property type="entry name" value="Tscrpt_elong_fac_GreA/B_C"/>
</dbReference>
<dbReference type="FunFam" id="1.10.287.180:FF:000001">
    <property type="entry name" value="Transcription elongation factor GreA"/>
    <property type="match status" value="1"/>
</dbReference>
<keyword evidence="4 8" id="KW-0238">DNA-binding</keyword>
<dbReference type="NCBIfam" id="NF001263">
    <property type="entry name" value="PRK00226.1-4"/>
    <property type="match status" value="1"/>
</dbReference>
<proteinExistence type="inferred from homology"/>
<dbReference type="GO" id="GO:0003677">
    <property type="term" value="F:DNA binding"/>
    <property type="evidence" value="ECO:0007669"/>
    <property type="project" value="UniProtKB-UniRule"/>
</dbReference>
<dbReference type="PROSITE" id="PS00830">
    <property type="entry name" value="GREAB_2"/>
    <property type="match status" value="1"/>
</dbReference>
<dbReference type="GeneID" id="31500036"/>
<dbReference type="GO" id="GO:0003746">
    <property type="term" value="F:translation elongation factor activity"/>
    <property type="evidence" value="ECO:0007669"/>
    <property type="project" value="UniProtKB-KW"/>
</dbReference>
<comment type="function">
    <text evidence="6 8 9">Necessary for efficient RNA polymerase transcription elongation past template-encoded arresting sites. The arresting sites in DNA have the property of trapping a certain fraction of elongating RNA polymerases that pass through, resulting in locked ternary complexes. Cleavage of the nascent transcript by cleavage factors such as GreA or GreB allows the resumption of elongation from the new 3'terminus. GreA releases sequences of 2 to 3 nucleotides.</text>
</comment>
<dbReference type="HAMAP" id="MF_00105">
    <property type="entry name" value="GreA_GreB"/>
    <property type="match status" value="1"/>
</dbReference>
<dbReference type="FunFam" id="3.10.50.30:FF:000001">
    <property type="entry name" value="Transcription elongation factor GreA"/>
    <property type="match status" value="1"/>
</dbReference>
<keyword evidence="3 8" id="KW-0805">Transcription regulation</keyword>
<dbReference type="EMBL" id="BPTT01000001">
    <property type="protein sequence ID" value="GJG32892.1"/>
    <property type="molecule type" value="Genomic_DNA"/>
</dbReference>
<sequence>MEYMSQEGWDKLVAELKQLETVDLPACKDAISEARDKGDLSENFEYHAAKREQGRLLGRISFLQKVLENARVIDTSLLGKDCVGLLSKVEMTNLNNNAKMTYTIASPHEANLREGKISIKSPIAQALLNKKVGDVVEVRVPAGMVKLKIENITME</sequence>
<evidence type="ECO:0000259" key="11">
    <source>
        <dbReference type="Pfam" id="PF03449"/>
    </source>
</evidence>
<evidence type="ECO:0000313" key="16">
    <source>
        <dbReference type="Proteomes" id="UP000184280"/>
    </source>
</evidence>
<dbReference type="Proteomes" id="UP000182257">
    <property type="component" value="Unassembled WGS sequence"/>
</dbReference>
<evidence type="ECO:0000313" key="14">
    <source>
        <dbReference type="EMBL" id="SHM50783.1"/>
    </source>
</evidence>
<dbReference type="GO" id="GO:0070063">
    <property type="term" value="F:RNA polymerase binding"/>
    <property type="evidence" value="ECO:0007669"/>
    <property type="project" value="InterPro"/>
</dbReference>
<evidence type="ECO:0000256" key="3">
    <source>
        <dbReference type="ARBA" id="ARBA00023015"/>
    </source>
</evidence>
<dbReference type="InterPro" id="IPR022691">
    <property type="entry name" value="Tscrpt_elong_fac_GreA/B_N"/>
</dbReference>
<keyword evidence="14" id="KW-0251">Elongation factor</keyword>
<dbReference type="InterPro" id="IPR018151">
    <property type="entry name" value="TF_GreA/GreB_CS"/>
</dbReference>
<evidence type="ECO:0000256" key="1">
    <source>
        <dbReference type="ARBA" id="ARBA00008213"/>
    </source>
</evidence>
<dbReference type="Pfam" id="PF03449">
    <property type="entry name" value="GreA_GreB_N"/>
    <property type="match status" value="1"/>
</dbReference>
<dbReference type="RefSeq" id="WP_013063638.1">
    <property type="nucleotide sequence ID" value="NZ_BPTT01000001.1"/>
</dbReference>
<dbReference type="InterPro" id="IPR036805">
    <property type="entry name" value="Tscrpt_elong_fac_GreA/B_N_sf"/>
</dbReference>
<dbReference type="SUPFAM" id="SSF46557">
    <property type="entry name" value="GreA transcript cleavage protein, N-terminal domain"/>
    <property type="match status" value="1"/>
</dbReference>
<feature type="domain" description="Transcription elongation factor GreA/GreB C-terminal" evidence="10">
    <location>
        <begin position="80"/>
        <end position="153"/>
    </location>
</feature>
<evidence type="ECO:0000256" key="2">
    <source>
        <dbReference type="ARBA" id="ARBA00013729"/>
    </source>
</evidence>
<feature type="domain" description="Transcription elongation factor GreA/GreB N-terminal" evidence="11">
    <location>
        <begin position="3"/>
        <end position="72"/>
    </location>
</feature>
<dbReference type="EMBL" id="FRCJ01000004">
    <property type="protein sequence ID" value="SHM50783.1"/>
    <property type="molecule type" value="Genomic_DNA"/>
</dbReference>
<dbReference type="OMA" id="LDTPMKI"/>
<dbReference type="Gene3D" id="1.10.287.180">
    <property type="entry name" value="Transcription elongation factor, GreA/GreB, N-terminal domain"/>
    <property type="match status" value="1"/>
</dbReference>
<evidence type="ECO:0000313" key="12">
    <source>
        <dbReference type="EMBL" id="GJG32892.1"/>
    </source>
</evidence>
<dbReference type="GO" id="GO:0032784">
    <property type="term" value="P:regulation of DNA-templated transcription elongation"/>
    <property type="evidence" value="ECO:0007669"/>
    <property type="project" value="UniProtKB-UniRule"/>
</dbReference>
<reference evidence="14 16" key="2">
    <citation type="submission" date="2016-11" db="EMBL/GenBank/DDBJ databases">
        <authorList>
            <person name="Jaros S."/>
            <person name="Januszkiewicz K."/>
            <person name="Wedrychowicz H."/>
        </authorList>
    </citation>
    <scope>NUCLEOTIDE SEQUENCE [LARGE SCALE GENOMIC DNA]</scope>
    <source>
        <strain evidence="14 16">BPI-34</strain>
    </source>
</reference>
<dbReference type="InterPro" id="IPR028624">
    <property type="entry name" value="Tscrpt_elong_fac_GreA/B"/>
</dbReference>
<keyword evidence="5 8" id="KW-0804">Transcription</keyword>
<comment type="similarity">
    <text evidence="1 8 9">Belongs to the GreA/GreB family.</text>
</comment>